<protein>
    <recommendedName>
        <fullName evidence="3">Sex-determining region Y protein</fullName>
    </recommendedName>
    <alternativeName>
        <fullName evidence="10">Testis-determining factor</fullName>
    </alternativeName>
</protein>
<dbReference type="GO" id="GO:0016607">
    <property type="term" value="C:nuclear speck"/>
    <property type="evidence" value="ECO:0007669"/>
    <property type="project" value="UniProtKB-SubCell"/>
</dbReference>
<evidence type="ECO:0000256" key="7">
    <source>
        <dbReference type="ARBA" id="ARBA00023125"/>
    </source>
</evidence>
<comment type="subcellular location">
    <subcellularLocation>
        <location evidence="1">Nucleus speckle</location>
    </subcellularLocation>
</comment>
<dbReference type="SMART" id="SM00398">
    <property type="entry name" value="HMG"/>
    <property type="match status" value="1"/>
</dbReference>
<feature type="non-terminal residue" evidence="14">
    <location>
        <position position="59"/>
    </location>
</feature>
<keyword evidence="8" id="KW-0010">Activator</keyword>
<feature type="non-terminal residue" evidence="14">
    <location>
        <position position="1"/>
    </location>
</feature>
<accession>Q1JQG6</accession>
<dbReference type="AlphaFoldDB" id="Q1JQG6"/>
<evidence type="ECO:0000256" key="4">
    <source>
        <dbReference type="ARBA" id="ARBA00022782"/>
    </source>
</evidence>
<dbReference type="PANTHER" id="PTHR10270:SF161">
    <property type="entry name" value="SEX-DETERMINING REGION Y PROTEIN"/>
    <property type="match status" value="1"/>
</dbReference>
<comment type="similarity">
    <text evidence="2">Belongs to the SRY family.</text>
</comment>
<reference evidence="14" key="1">
    <citation type="journal article" date="2006" name="Mol. Phylogenet. Evol.">
        <title>Expansion of the SOX gene family predated the emergence of the Bilateria.</title>
        <authorList>
            <person name="Jager M."/>
            <person name="Queinnec E."/>
            <person name="Houliston E."/>
            <person name="Manuel M."/>
        </authorList>
    </citation>
    <scope>NUCLEOTIDE SEQUENCE</scope>
</reference>
<keyword evidence="7 12" id="KW-0238">DNA-binding</keyword>
<name>Q1JQG6_9METZ</name>
<evidence type="ECO:0000256" key="1">
    <source>
        <dbReference type="ARBA" id="ARBA00004324"/>
    </source>
</evidence>
<keyword evidence="6" id="KW-0726">Sexual differentiation</keyword>
<dbReference type="GO" id="GO:0001228">
    <property type="term" value="F:DNA-binding transcription activator activity, RNA polymerase II-specific"/>
    <property type="evidence" value="ECO:0007669"/>
    <property type="project" value="TreeGrafter"/>
</dbReference>
<gene>
    <name evidence="14" type="primary">HMG4</name>
</gene>
<evidence type="ECO:0000313" key="14">
    <source>
        <dbReference type="EMBL" id="AAX16115.1"/>
    </source>
</evidence>
<keyword evidence="5" id="KW-0112">Calmodulin-binding</keyword>
<evidence type="ECO:0000256" key="5">
    <source>
        <dbReference type="ARBA" id="ARBA00022860"/>
    </source>
</evidence>
<evidence type="ECO:0000256" key="6">
    <source>
        <dbReference type="ARBA" id="ARBA00022928"/>
    </source>
</evidence>
<dbReference type="PROSITE" id="PS50118">
    <property type="entry name" value="HMG_BOX_2"/>
    <property type="match status" value="1"/>
</dbReference>
<dbReference type="Gene3D" id="1.10.30.10">
    <property type="entry name" value="High mobility group box domain"/>
    <property type="match status" value="1"/>
</dbReference>
<evidence type="ECO:0000256" key="11">
    <source>
        <dbReference type="ARBA" id="ARBA00045821"/>
    </source>
</evidence>
<evidence type="ECO:0000259" key="13">
    <source>
        <dbReference type="PROSITE" id="PS50118"/>
    </source>
</evidence>
<evidence type="ECO:0000256" key="8">
    <source>
        <dbReference type="ARBA" id="ARBA00023159"/>
    </source>
</evidence>
<proteinExistence type="evidence at transcript level"/>
<keyword evidence="12" id="KW-0539">Nucleus</keyword>
<dbReference type="SUPFAM" id="SSF47095">
    <property type="entry name" value="HMG-box"/>
    <property type="match status" value="1"/>
</dbReference>
<keyword evidence="9" id="KW-0804">Transcription</keyword>
<dbReference type="InterPro" id="IPR050140">
    <property type="entry name" value="SRY-related_HMG-box_TF-like"/>
</dbReference>
<dbReference type="GO" id="GO:0000978">
    <property type="term" value="F:RNA polymerase II cis-regulatory region sequence-specific DNA binding"/>
    <property type="evidence" value="ECO:0007669"/>
    <property type="project" value="TreeGrafter"/>
</dbReference>
<dbReference type="InterPro" id="IPR009071">
    <property type="entry name" value="HMG_box_dom"/>
</dbReference>
<dbReference type="EMBL" id="AY769243">
    <property type="protein sequence ID" value="AAX16115.1"/>
    <property type="molecule type" value="mRNA"/>
</dbReference>
<dbReference type="Pfam" id="PF00505">
    <property type="entry name" value="HMG_box"/>
    <property type="match status" value="1"/>
</dbReference>
<dbReference type="GO" id="GO:0007548">
    <property type="term" value="P:sex differentiation"/>
    <property type="evidence" value="ECO:0007669"/>
    <property type="project" value="UniProtKB-KW"/>
</dbReference>
<evidence type="ECO:0000256" key="2">
    <source>
        <dbReference type="ARBA" id="ARBA00005998"/>
    </source>
</evidence>
<keyword evidence="4" id="KW-0221">Differentiation</keyword>
<dbReference type="PANTHER" id="PTHR10270">
    <property type="entry name" value="SOX TRANSCRIPTION FACTOR"/>
    <property type="match status" value="1"/>
</dbReference>
<dbReference type="GO" id="GO:0005516">
    <property type="term" value="F:calmodulin binding"/>
    <property type="evidence" value="ECO:0007669"/>
    <property type="project" value="UniProtKB-KW"/>
</dbReference>
<comment type="function">
    <text evidence="11">Transcriptional regulator that controls a genetic switch in male development. It is necessary and sufficient for initiating male sex determination by directing the development of supporting cell precursors (pre-Sertoli cells) as Sertoli rather than granulosa cells. Involved in different aspects of gene regulation including promoter activation or repression. Binds to the DNA consensus sequence 5'-[AT]AACAA[AT]-3'. SRY HMG box recognizes DNA by partial intercalation in the minor groove and promotes DNA bending. Also involved in pre-mRNA splicing. In male adult brain involved in the maintenance of motor functions of dopaminergic neurons.</text>
</comment>
<evidence type="ECO:0000256" key="12">
    <source>
        <dbReference type="PROSITE-ProRule" id="PRU00267"/>
    </source>
</evidence>
<evidence type="ECO:0000256" key="9">
    <source>
        <dbReference type="ARBA" id="ARBA00023163"/>
    </source>
</evidence>
<organism evidence="14">
    <name type="scientific">Sycon raphanus</name>
    <dbReference type="NCBI Taxonomy" id="56443"/>
    <lineage>
        <taxon>Eukaryota</taxon>
        <taxon>Metazoa</taxon>
        <taxon>Porifera</taxon>
        <taxon>Calcarea</taxon>
        <taxon>Calcaronea</taxon>
        <taxon>Leucosolenida</taxon>
        <taxon>Sycettidae</taxon>
        <taxon>Sycon</taxon>
    </lineage>
</organism>
<sequence length="59" mass="7201">IFSKGRRAEIRQQNPNMHNAVISARLGQEWRQLPQDQQKMFYRKAEEMLLEHKKLFPDY</sequence>
<feature type="DNA-binding region" description="HMG box" evidence="12">
    <location>
        <begin position="1"/>
        <end position="59"/>
    </location>
</feature>
<evidence type="ECO:0000256" key="10">
    <source>
        <dbReference type="ARBA" id="ARBA00032498"/>
    </source>
</evidence>
<feature type="domain" description="HMG box" evidence="13">
    <location>
        <begin position="1"/>
        <end position="59"/>
    </location>
</feature>
<dbReference type="GO" id="GO:0030154">
    <property type="term" value="P:cell differentiation"/>
    <property type="evidence" value="ECO:0007669"/>
    <property type="project" value="UniProtKB-KW"/>
</dbReference>
<dbReference type="InterPro" id="IPR036910">
    <property type="entry name" value="HMG_box_dom_sf"/>
</dbReference>
<evidence type="ECO:0000256" key="3">
    <source>
        <dbReference type="ARBA" id="ARBA00019052"/>
    </source>
</evidence>